<evidence type="ECO:0000313" key="2">
    <source>
        <dbReference type="EMBL" id="VDP50851.1"/>
    </source>
</evidence>
<reference evidence="2 3" key="2">
    <citation type="submission" date="2018-11" db="EMBL/GenBank/DDBJ databases">
        <authorList>
            <consortium name="Pathogen Informatics"/>
        </authorList>
    </citation>
    <scope>NUCLEOTIDE SEQUENCE [LARGE SCALE GENOMIC DNA]</scope>
    <source>
        <strain evidence="2">Dakar</strain>
        <strain evidence="3">Dakar, Senegal</strain>
    </source>
</reference>
<protein>
    <submittedName>
        <fullName evidence="4">Kinetochore protein Spc24</fullName>
    </submittedName>
</protein>
<dbReference type="Proteomes" id="UP000279833">
    <property type="component" value="Unassembled WGS sequence"/>
</dbReference>
<name>A0A183KD90_9TREM</name>
<dbReference type="OrthoDB" id="6237641at2759"/>
<evidence type="ECO:0000313" key="3">
    <source>
        <dbReference type="Proteomes" id="UP000279833"/>
    </source>
</evidence>
<gene>
    <name evidence="2" type="ORF">SCUD_LOCUS12982</name>
</gene>
<dbReference type="WBParaSite" id="SCUD_0001298501-mRNA-1">
    <property type="protein sequence ID" value="SCUD_0001298501-mRNA-1"/>
    <property type="gene ID" value="SCUD_0001298501"/>
</dbReference>
<accession>A0A183KD90</accession>
<sequence>MVSLSEQVGAIKNIKEKYLNDSLSLRLNPVSQLDDFLNADHLPIDLSQMDLQLAITTAEAILDNVRFEDEELKRDCEQLSQKLERSVARYNADLSEKEIAKKEHHLKLKTAKAKLSVYEKFTKTKFTINQDSITAFIFNPDDMVQLTIPETLTSTDTCQMMNSLQKNVTKPMLSENEIRQMKNLWGRMKVSEKWKHLVDPRTSTKISE</sequence>
<dbReference type="AlphaFoldDB" id="A0A183KD90"/>
<keyword evidence="1" id="KW-0175">Coiled coil</keyword>
<evidence type="ECO:0000313" key="4">
    <source>
        <dbReference type="WBParaSite" id="SCUD_0001298501-mRNA-1"/>
    </source>
</evidence>
<organism evidence="4">
    <name type="scientific">Schistosoma curassoni</name>
    <dbReference type="NCBI Taxonomy" id="6186"/>
    <lineage>
        <taxon>Eukaryota</taxon>
        <taxon>Metazoa</taxon>
        <taxon>Spiralia</taxon>
        <taxon>Lophotrochozoa</taxon>
        <taxon>Platyhelminthes</taxon>
        <taxon>Trematoda</taxon>
        <taxon>Digenea</taxon>
        <taxon>Strigeidida</taxon>
        <taxon>Schistosomatoidea</taxon>
        <taxon>Schistosomatidae</taxon>
        <taxon>Schistosoma</taxon>
    </lineage>
</organism>
<dbReference type="EMBL" id="UZAK01035515">
    <property type="protein sequence ID" value="VDP50851.1"/>
    <property type="molecule type" value="Genomic_DNA"/>
</dbReference>
<proteinExistence type="predicted"/>
<evidence type="ECO:0000256" key="1">
    <source>
        <dbReference type="SAM" id="Coils"/>
    </source>
</evidence>
<feature type="coiled-coil region" evidence="1">
    <location>
        <begin position="62"/>
        <end position="100"/>
    </location>
</feature>
<keyword evidence="3" id="KW-1185">Reference proteome</keyword>
<reference evidence="4" key="1">
    <citation type="submission" date="2016-06" db="UniProtKB">
        <authorList>
            <consortium name="WormBaseParasite"/>
        </authorList>
    </citation>
    <scope>IDENTIFICATION</scope>
</reference>